<dbReference type="CDD" id="cd17541">
    <property type="entry name" value="REC_CheB-like"/>
    <property type="match status" value="1"/>
</dbReference>
<name>B8CZS0_HALOH</name>
<dbReference type="Gene3D" id="3.40.50.180">
    <property type="entry name" value="Methylesterase CheB, C-terminal domain"/>
    <property type="match status" value="1"/>
</dbReference>
<dbReference type="SUPFAM" id="SSF52172">
    <property type="entry name" value="CheY-like"/>
    <property type="match status" value="1"/>
</dbReference>
<dbReference type="Gene3D" id="3.40.50.2300">
    <property type="match status" value="1"/>
</dbReference>
<keyword evidence="12" id="KW-1185">Reference proteome</keyword>
<comment type="catalytic activity">
    <reaction evidence="6">
        <text>L-glutaminyl-[protein] + H2O = L-glutamyl-[protein] + NH4(+)</text>
        <dbReference type="Rhea" id="RHEA:16441"/>
        <dbReference type="Rhea" id="RHEA-COMP:10207"/>
        <dbReference type="Rhea" id="RHEA-COMP:10208"/>
        <dbReference type="ChEBI" id="CHEBI:15377"/>
        <dbReference type="ChEBI" id="CHEBI:28938"/>
        <dbReference type="ChEBI" id="CHEBI:29973"/>
        <dbReference type="ChEBI" id="CHEBI:30011"/>
        <dbReference type="EC" id="3.5.1.44"/>
    </reaction>
</comment>
<dbReference type="Proteomes" id="UP000000719">
    <property type="component" value="Chromosome"/>
</dbReference>
<keyword evidence="6 8" id="KW-0597">Phosphoprotein</keyword>
<feature type="domain" description="CheB-type methylesterase" evidence="10">
    <location>
        <begin position="149"/>
        <end position="338"/>
    </location>
</feature>
<dbReference type="EMBL" id="CP001098">
    <property type="protein sequence ID" value="ACL70772.1"/>
    <property type="molecule type" value="Genomic_DNA"/>
</dbReference>
<dbReference type="InterPro" id="IPR001789">
    <property type="entry name" value="Sig_transdc_resp-reg_receiver"/>
</dbReference>
<dbReference type="GO" id="GO:0000156">
    <property type="term" value="F:phosphorelay response regulator activity"/>
    <property type="evidence" value="ECO:0007669"/>
    <property type="project" value="InterPro"/>
</dbReference>
<sequence>MIKVMVVDDSAFIRQIMKKTINQEDDIEVIAVARNGQECLDLIEEKHPDVITLDIDMPGKDGLEILKVLMDKYSNIPVIMLSAIDNRDTVMKALKLGAFDFIPKPSGNISLNINDVSKQLITKIKAAAGSNISCSKQGKQKATEFDHKPGDFPVIAIGSSSGGPKALKEILPVFPNNLKAALVVVQHMPPGFTASLAKRLHQESKITVKEASEYDYLQPGVALIAPGGYHLEFNPEGRVVLNQKPPKWGVRPCVDYMLKSVADIYKERVIGIILTGMGRDGAEGMKQVKKYNGYGIVEDKSTALVYGMPGATIEARAYDEILPLHQIPLKIIDLIERRK</sequence>
<dbReference type="Pfam" id="PF01339">
    <property type="entry name" value="CheB_methylest"/>
    <property type="match status" value="1"/>
</dbReference>
<dbReference type="PANTHER" id="PTHR42872:SF6">
    <property type="entry name" value="PROTEIN-GLUTAMATE METHYLESTERASE_PROTEIN-GLUTAMINE GLUTAMINASE"/>
    <property type="match status" value="1"/>
</dbReference>
<dbReference type="PROSITE" id="PS50122">
    <property type="entry name" value="CHEB"/>
    <property type="match status" value="1"/>
</dbReference>
<dbReference type="InterPro" id="IPR011006">
    <property type="entry name" value="CheY-like_superfamily"/>
</dbReference>
<comment type="similarity">
    <text evidence="6">Belongs to the CheB family.</text>
</comment>
<feature type="domain" description="Response regulatory" evidence="9">
    <location>
        <begin position="3"/>
        <end position="119"/>
    </location>
</feature>
<comment type="catalytic activity">
    <reaction evidence="5 6">
        <text>[protein]-L-glutamate 5-O-methyl ester + H2O = L-glutamyl-[protein] + methanol + H(+)</text>
        <dbReference type="Rhea" id="RHEA:23236"/>
        <dbReference type="Rhea" id="RHEA-COMP:10208"/>
        <dbReference type="Rhea" id="RHEA-COMP:10311"/>
        <dbReference type="ChEBI" id="CHEBI:15377"/>
        <dbReference type="ChEBI" id="CHEBI:15378"/>
        <dbReference type="ChEBI" id="CHEBI:17790"/>
        <dbReference type="ChEBI" id="CHEBI:29973"/>
        <dbReference type="ChEBI" id="CHEBI:82795"/>
        <dbReference type="EC" id="3.1.1.61"/>
    </reaction>
</comment>
<evidence type="ECO:0000256" key="8">
    <source>
        <dbReference type="PROSITE-ProRule" id="PRU00169"/>
    </source>
</evidence>
<dbReference type="PANTHER" id="PTHR42872">
    <property type="entry name" value="PROTEIN-GLUTAMATE METHYLESTERASE/PROTEIN-GLUTAMINE GLUTAMINASE"/>
    <property type="match status" value="1"/>
</dbReference>
<evidence type="ECO:0000259" key="9">
    <source>
        <dbReference type="PROSITE" id="PS50110"/>
    </source>
</evidence>
<evidence type="ECO:0000313" key="12">
    <source>
        <dbReference type="Proteomes" id="UP000000719"/>
    </source>
</evidence>
<dbReference type="GO" id="GO:0006935">
    <property type="term" value="P:chemotaxis"/>
    <property type="evidence" value="ECO:0007669"/>
    <property type="project" value="UniProtKB-UniRule"/>
</dbReference>
<dbReference type="EC" id="3.5.1.44" evidence="6"/>
<dbReference type="GO" id="GO:0050568">
    <property type="term" value="F:protein-glutamine glutaminase activity"/>
    <property type="evidence" value="ECO:0007669"/>
    <property type="project" value="UniProtKB-UniRule"/>
</dbReference>
<dbReference type="CDD" id="cd16432">
    <property type="entry name" value="CheB_Rec"/>
    <property type="match status" value="1"/>
</dbReference>
<evidence type="ECO:0000256" key="1">
    <source>
        <dbReference type="ARBA" id="ARBA00022490"/>
    </source>
</evidence>
<dbReference type="KEGG" id="hor:Hore_20270"/>
<accession>B8CZS0</accession>
<reference evidence="11 12" key="1">
    <citation type="journal article" date="2009" name="PLoS ONE">
        <title>Genome analysis of the anaerobic thermohalophilic bacterium Halothermothrix orenii.</title>
        <authorList>
            <person name="Mavromatis K."/>
            <person name="Ivanova N."/>
            <person name="Anderson I."/>
            <person name="Lykidis A."/>
            <person name="Hooper S.D."/>
            <person name="Sun H."/>
            <person name="Kunin V."/>
            <person name="Lapidus A."/>
            <person name="Hugenholtz P."/>
            <person name="Patel B."/>
            <person name="Kyrpides N.C."/>
        </authorList>
    </citation>
    <scope>NUCLEOTIDE SEQUENCE [LARGE SCALE GENOMIC DNA]</scope>
    <source>
        <strain evidence="12">H 168 / OCM 544 / DSM 9562</strain>
    </source>
</reference>
<dbReference type="HOGENOM" id="CLU_000445_51_0_9"/>
<dbReference type="AlphaFoldDB" id="B8CZS0"/>
<feature type="active site" evidence="6 7">
    <location>
        <position position="187"/>
    </location>
</feature>
<gene>
    <name evidence="6" type="primary">cheB</name>
    <name evidence="11" type="ordered locus">Hore_20270</name>
</gene>
<evidence type="ECO:0000313" key="11">
    <source>
        <dbReference type="EMBL" id="ACL70772.1"/>
    </source>
</evidence>
<comment type="subcellular location">
    <subcellularLocation>
        <location evidence="6">Cytoplasm</location>
    </subcellularLocation>
</comment>
<proteinExistence type="inferred from homology"/>
<dbReference type="EC" id="3.1.1.61" evidence="6"/>
<keyword evidence="1 6" id="KW-0963">Cytoplasm</keyword>
<dbReference type="SUPFAM" id="SSF52738">
    <property type="entry name" value="Methylesterase CheB, C-terminal domain"/>
    <property type="match status" value="1"/>
</dbReference>
<dbReference type="InterPro" id="IPR008248">
    <property type="entry name" value="CheB-like"/>
</dbReference>
<dbReference type="STRING" id="373903.Hore_20270"/>
<comment type="function">
    <text evidence="4">May play the central regulatory role in sporulation. It may be an element of the effector pathway responsible for the activation of sporulation genes in response to nutritional stress. Spo0A may act in concert with spo0H (a sigma factor) to control the expression of some genes that are critical to the sporulation process.</text>
</comment>
<keyword evidence="3 6" id="KW-0378">Hydrolase</keyword>
<evidence type="ECO:0000256" key="4">
    <source>
        <dbReference type="ARBA" id="ARBA00024867"/>
    </source>
</evidence>
<dbReference type="OrthoDB" id="9793421at2"/>
<dbReference type="InterPro" id="IPR000673">
    <property type="entry name" value="Sig_transdc_resp-reg_Me-estase"/>
</dbReference>
<feature type="modified residue" description="4-aspartylphosphate" evidence="6 8">
    <location>
        <position position="54"/>
    </location>
</feature>
<dbReference type="RefSeq" id="WP_015923741.1">
    <property type="nucleotide sequence ID" value="NC_011899.1"/>
</dbReference>
<evidence type="ECO:0000256" key="2">
    <source>
        <dbReference type="ARBA" id="ARBA00022500"/>
    </source>
</evidence>
<dbReference type="PROSITE" id="PS50110">
    <property type="entry name" value="RESPONSE_REGULATORY"/>
    <property type="match status" value="1"/>
</dbReference>
<dbReference type="GO" id="GO:0008984">
    <property type="term" value="F:protein-glutamate methylesterase activity"/>
    <property type="evidence" value="ECO:0007669"/>
    <property type="project" value="UniProtKB-UniRule"/>
</dbReference>
<keyword evidence="2 6" id="KW-0145">Chemotaxis</keyword>
<dbReference type="HAMAP" id="MF_00099">
    <property type="entry name" value="CheB_chemtxs"/>
    <property type="match status" value="1"/>
</dbReference>
<protein>
    <recommendedName>
        <fullName evidence="6">Protein-glutamate methylesterase/protein-glutamine glutaminase</fullName>
        <ecNumber evidence="6">3.1.1.61</ecNumber>
        <ecNumber evidence="6">3.5.1.44</ecNumber>
    </recommendedName>
</protein>
<organism evidence="11 12">
    <name type="scientific">Halothermothrix orenii (strain H 168 / OCM 544 / DSM 9562)</name>
    <dbReference type="NCBI Taxonomy" id="373903"/>
    <lineage>
        <taxon>Bacteria</taxon>
        <taxon>Bacillati</taxon>
        <taxon>Bacillota</taxon>
        <taxon>Clostridia</taxon>
        <taxon>Halanaerobiales</taxon>
        <taxon>Halothermotrichaceae</taxon>
        <taxon>Halothermothrix</taxon>
    </lineage>
</organism>
<dbReference type="Pfam" id="PF00072">
    <property type="entry name" value="Response_reg"/>
    <property type="match status" value="1"/>
</dbReference>
<evidence type="ECO:0000256" key="5">
    <source>
        <dbReference type="ARBA" id="ARBA00048267"/>
    </source>
</evidence>
<dbReference type="eggNOG" id="COG2201">
    <property type="taxonomic scope" value="Bacteria"/>
</dbReference>
<feature type="active site" evidence="6 7">
    <location>
        <position position="160"/>
    </location>
</feature>
<feature type="active site" evidence="6 7">
    <location>
        <position position="280"/>
    </location>
</feature>
<dbReference type="NCBIfam" id="NF001965">
    <property type="entry name" value="PRK00742.1"/>
    <property type="match status" value="1"/>
</dbReference>
<evidence type="ECO:0000256" key="6">
    <source>
        <dbReference type="HAMAP-Rule" id="MF_00099"/>
    </source>
</evidence>
<evidence type="ECO:0000256" key="3">
    <source>
        <dbReference type="ARBA" id="ARBA00022801"/>
    </source>
</evidence>
<comment type="domain">
    <text evidence="6">Contains a C-terminal catalytic domain, and an N-terminal region which modulates catalytic activity.</text>
</comment>
<evidence type="ECO:0000259" key="10">
    <source>
        <dbReference type="PROSITE" id="PS50122"/>
    </source>
</evidence>
<comment type="function">
    <text evidence="6">Involved in chemotaxis. Part of a chemotaxis signal transduction system that modulates chemotaxis in response to various stimuli. Catalyzes the demethylation of specific methylglutamate residues introduced into the chemoreceptors (methyl-accepting chemotaxis proteins or MCP) by CheR. Also mediates the irreversible deamidation of specific glutamine residues to glutamic acid.</text>
</comment>
<dbReference type="PIRSF" id="PIRSF000876">
    <property type="entry name" value="RR_chemtxs_CheB"/>
    <property type="match status" value="1"/>
</dbReference>
<dbReference type="GO" id="GO:0005737">
    <property type="term" value="C:cytoplasm"/>
    <property type="evidence" value="ECO:0007669"/>
    <property type="project" value="UniProtKB-SubCell"/>
</dbReference>
<dbReference type="InterPro" id="IPR035909">
    <property type="entry name" value="CheB_C"/>
</dbReference>
<evidence type="ECO:0000256" key="7">
    <source>
        <dbReference type="PROSITE-ProRule" id="PRU00050"/>
    </source>
</evidence>
<dbReference type="SMART" id="SM00448">
    <property type="entry name" value="REC"/>
    <property type="match status" value="1"/>
</dbReference>
<comment type="PTM">
    <text evidence="6">Phosphorylated by CheA. Phosphorylation of the N-terminal regulatory domain activates the methylesterase activity.</text>
</comment>